<reference evidence="3 4" key="2">
    <citation type="journal article" date="2013" name="Genome Announc.">
        <title>Draft Genome Sequence of Methylobacterium mesophilicum Strain SR1.6/6, Isolated from Citrus sinensis.</title>
        <authorList>
            <person name="Marinho Almeida D."/>
            <person name="Dini-Andreote F."/>
            <person name="Camargo Neves A.A."/>
            <person name="Juca Ramos R.T."/>
            <person name="Andreote F.D."/>
            <person name="Carneiro A.R."/>
            <person name="Oliveira de Souza Lima A."/>
            <person name="Caracciolo Gomes de Sa P.H."/>
            <person name="Ribeiro Barbosa M.S."/>
            <person name="Araujo W.L."/>
            <person name="Silva A."/>
        </authorList>
    </citation>
    <scope>NUCLEOTIDE SEQUENCE [LARGE SCALE GENOMIC DNA]</scope>
    <source>
        <strain evidence="3 4">SR1.6/6</strain>
    </source>
</reference>
<organism evidence="3 4">
    <name type="scientific">Methylobacterium mesophilicum SR1.6/6</name>
    <dbReference type="NCBI Taxonomy" id="908290"/>
    <lineage>
        <taxon>Bacteria</taxon>
        <taxon>Pseudomonadati</taxon>
        <taxon>Pseudomonadota</taxon>
        <taxon>Alphaproteobacteria</taxon>
        <taxon>Hyphomicrobiales</taxon>
        <taxon>Methylobacteriaceae</taxon>
        <taxon>Methylobacterium</taxon>
    </lineage>
</organism>
<gene>
    <name evidence="3" type="ORF">MMSR116_03370</name>
</gene>
<dbReference type="PIRSF" id="PIRSF016919">
    <property type="entry name" value="HupE_UreJ"/>
    <property type="match status" value="1"/>
</dbReference>
<feature type="signal peptide" evidence="2">
    <location>
        <begin position="1"/>
        <end position="29"/>
    </location>
</feature>
<dbReference type="OrthoDB" id="9808192at2"/>
<dbReference type="EMBL" id="CP043538">
    <property type="protein sequence ID" value="QGY01042.1"/>
    <property type="molecule type" value="Genomic_DNA"/>
</dbReference>
<sequence length="202" mass="19472">MKRLFPAALMASMAALPAALVLLPQAALAHPGHGAATGAEAGFLHPLMGADHILAMVAVGLLAALKGGRALWALPGSFLALMSAGAGLGMSGVALPHAETAIALSIVVFGLAAIVGLRAPVALLAAVVGFFAVFHGYTHGAEMPDTASGLSFGLGFLIATALLHGAGLALGAAGTRIGASRGAPALGAVVTGAGLALLALPA</sequence>
<feature type="transmembrane region" description="Helical" evidence="1">
    <location>
        <begin position="101"/>
        <end position="134"/>
    </location>
</feature>
<keyword evidence="1" id="KW-0812">Transmembrane</keyword>
<feature type="transmembrane region" description="Helical" evidence="1">
    <location>
        <begin position="146"/>
        <end position="170"/>
    </location>
</feature>
<feature type="transmembrane region" description="Helical" evidence="1">
    <location>
        <begin position="72"/>
        <end position="95"/>
    </location>
</feature>
<feature type="transmembrane region" description="Helical" evidence="1">
    <location>
        <begin position="45"/>
        <end position="65"/>
    </location>
</feature>
<dbReference type="AlphaFoldDB" id="A0A6B9FFD7"/>
<evidence type="ECO:0000313" key="4">
    <source>
        <dbReference type="Proteomes" id="UP000012488"/>
    </source>
</evidence>
<dbReference type="RefSeq" id="WP_010683751.1">
    <property type="nucleotide sequence ID" value="NZ_CP043538.1"/>
</dbReference>
<dbReference type="KEGG" id="mmes:MMSR116_03370"/>
<dbReference type="Proteomes" id="UP000012488">
    <property type="component" value="Chromosome"/>
</dbReference>
<name>A0A6B9FFD7_9HYPH</name>
<proteinExistence type="predicted"/>
<reference evidence="3 4" key="1">
    <citation type="journal article" date="2012" name="Genet. Mol. Biol.">
        <title>Analysis of 16S rRNA and mxaF genes revealing insights into Methylobacterium niche-specific plant association.</title>
        <authorList>
            <person name="Dourado M.N."/>
            <person name="Andreote F.D."/>
            <person name="Dini-Andreote F."/>
            <person name="Conti R."/>
            <person name="Araujo J.M."/>
            <person name="Araujo W.L."/>
        </authorList>
    </citation>
    <scope>NUCLEOTIDE SEQUENCE [LARGE SCALE GENOMIC DNA]</scope>
    <source>
        <strain evidence="3 4">SR1.6/6</strain>
    </source>
</reference>
<keyword evidence="2" id="KW-0732">Signal</keyword>
<evidence type="ECO:0000256" key="2">
    <source>
        <dbReference type="SAM" id="SignalP"/>
    </source>
</evidence>
<feature type="transmembrane region" description="Helical" evidence="1">
    <location>
        <begin position="182"/>
        <end position="200"/>
    </location>
</feature>
<dbReference type="InterPro" id="IPR007038">
    <property type="entry name" value="HupE_UreJ"/>
</dbReference>
<protein>
    <submittedName>
        <fullName evidence="3">HupE/UreJ family protein</fullName>
    </submittedName>
</protein>
<keyword evidence="1" id="KW-0472">Membrane</keyword>
<evidence type="ECO:0000313" key="3">
    <source>
        <dbReference type="EMBL" id="QGY01042.1"/>
    </source>
</evidence>
<keyword evidence="1" id="KW-1133">Transmembrane helix</keyword>
<feature type="chain" id="PRO_5025576700" evidence="2">
    <location>
        <begin position="30"/>
        <end position="202"/>
    </location>
</feature>
<accession>A0A6B9FFD7</accession>
<dbReference type="Pfam" id="PF04955">
    <property type="entry name" value="HupE_UreJ"/>
    <property type="match status" value="1"/>
</dbReference>
<evidence type="ECO:0000256" key="1">
    <source>
        <dbReference type="SAM" id="Phobius"/>
    </source>
</evidence>